<comment type="cofactor">
    <cofactor evidence="8">
        <name>Mg(2+)</name>
        <dbReference type="ChEBI" id="CHEBI:18420"/>
    </cofactor>
</comment>
<dbReference type="AlphaFoldDB" id="A0A1G7XBN8"/>
<dbReference type="Gene3D" id="3.40.50.300">
    <property type="entry name" value="P-loop containing nucleotide triphosphate hydrolases"/>
    <property type="match status" value="1"/>
</dbReference>
<dbReference type="CDD" id="cd01878">
    <property type="entry name" value="HflX"/>
    <property type="match status" value="1"/>
</dbReference>
<dbReference type="PIRSF" id="PIRSF006809">
    <property type="entry name" value="GTP-binding_hflX_prd"/>
    <property type="match status" value="1"/>
</dbReference>
<evidence type="ECO:0000256" key="3">
    <source>
        <dbReference type="ARBA" id="ARBA00022741"/>
    </source>
</evidence>
<dbReference type="InterPro" id="IPR032305">
    <property type="entry name" value="GTP-bd_M"/>
</dbReference>
<gene>
    <name evidence="6" type="primary">hflX</name>
    <name evidence="10" type="ORF">SAMN04489796_101660</name>
</gene>
<dbReference type="GO" id="GO:0005525">
    <property type="term" value="F:GTP binding"/>
    <property type="evidence" value="ECO:0007669"/>
    <property type="project" value="UniProtKB-UniRule"/>
</dbReference>
<dbReference type="EMBL" id="FNCZ01000001">
    <property type="protein sequence ID" value="SDG81477.1"/>
    <property type="molecule type" value="Genomic_DNA"/>
</dbReference>
<dbReference type="GO" id="GO:0003924">
    <property type="term" value="F:GTPase activity"/>
    <property type="evidence" value="ECO:0007669"/>
    <property type="project" value="UniProtKB-UniRule"/>
</dbReference>
<dbReference type="HAMAP" id="MF_00900">
    <property type="entry name" value="GTPase_HflX"/>
    <property type="match status" value="1"/>
</dbReference>
<proteinExistence type="inferred from homology"/>
<sequence length="403" mass="46560">MIEKKDIELEKAVLIGVVTQDQDEEKSKEYLDELEFLTFTAGGEVVKRFTQKMAMPNPKTFIGTGKMEDVRQFVEANDIGTVIFDDELTPAQERNISKILECKILDRTNLILDIFAQRAQTSYARTQVELAQCEYLLPRLKGMWTHLERQKGGIGMRGPGETEIETDRRIVRDRISLLKDKIKTIDKQMSVQRGNRGQMVRVALVGYTNVGKSTLMNVISKSEVFAENKLFATLDTTVRKVVIGNLPFLMSDTVGFIRKLPTQLVESFKSTLDEVREADLLLHVVDISHTNFEEHIDSVNQILDEIDSKDKPTIMVFNKIDAYEAEPFDEEDLVEVRTKANYTIEEWKKTWMSRVGDNALFISALNKENMDEFRKRVYKEVREIHVTRFPYNHFLYPDVEDIE</sequence>
<dbReference type="RefSeq" id="WP_092466145.1">
    <property type="nucleotide sequence ID" value="NZ_FNCZ01000001.1"/>
</dbReference>
<dbReference type="InterPro" id="IPR005225">
    <property type="entry name" value="Small_GTP-bd"/>
</dbReference>
<dbReference type="STRING" id="262004.SAMN04489796_101660"/>
<evidence type="ECO:0000256" key="4">
    <source>
        <dbReference type="ARBA" id="ARBA00022842"/>
    </source>
</evidence>
<comment type="similarity">
    <text evidence="6">Belongs to the TRAFAC class OBG-HflX-like GTPase superfamily. HflX GTPase family.</text>
</comment>
<dbReference type="Gene3D" id="3.40.50.11060">
    <property type="entry name" value="GTPase HflX, N-terminal domain"/>
    <property type="match status" value="1"/>
</dbReference>
<evidence type="ECO:0000256" key="6">
    <source>
        <dbReference type="HAMAP-Rule" id="MF_00900"/>
    </source>
</evidence>
<protein>
    <recommendedName>
        <fullName evidence="6">GTPase HflX</fullName>
    </recommendedName>
    <alternativeName>
        <fullName evidence="6">GTP-binding protein HflX</fullName>
    </alternativeName>
</protein>
<reference evidence="11" key="1">
    <citation type="submission" date="2016-10" db="EMBL/GenBank/DDBJ databases">
        <authorList>
            <person name="Varghese N."/>
            <person name="Submissions S."/>
        </authorList>
    </citation>
    <scope>NUCLEOTIDE SEQUENCE [LARGE SCALE GENOMIC DNA]</scope>
    <source>
        <strain evidence="11">DSM 15363</strain>
    </source>
</reference>
<dbReference type="Pfam" id="PF01926">
    <property type="entry name" value="MMR_HSR1"/>
    <property type="match status" value="1"/>
</dbReference>
<dbReference type="FunFam" id="3.40.50.11060:FF:000001">
    <property type="entry name" value="GTPase HflX"/>
    <property type="match status" value="1"/>
</dbReference>
<keyword evidence="11" id="KW-1185">Reference proteome</keyword>
<dbReference type="PRINTS" id="PR00326">
    <property type="entry name" value="GTP1OBG"/>
</dbReference>
<dbReference type="OrthoDB" id="9812272at2"/>
<dbReference type="NCBIfam" id="TIGR00231">
    <property type="entry name" value="small_GTP"/>
    <property type="match status" value="1"/>
</dbReference>
<evidence type="ECO:0000259" key="9">
    <source>
        <dbReference type="PROSITE" id="PS51705"/>
    </source>
</evidence>
<dbReference type="InterPro" id="IPR042108">
    <property type="entry name" value="GTPase_HflX_N_sf"/>
</dbReference>
<evidence type="ECO:0000313" key="10">
    <source>
        <dbReference type="EMBL" id="SDG81477.1"/>
    </source>
</evidence>
<keyword evidence="3 6" id="KW-0547">Nucleotide-binding</keyword>
<dbReference type="GO" id="GO:0046872">
    <property type="term" value="F:metal ion binding"/>
    <property type="evidence" value="ECO:0007669"/>
    <property type="project" value="UniProtKB-KW"/>
</dbReference>
<dbReference type="InterPro" id="IPR006073">
    <property type="entry name" value="GTP-bd"/>
</dbReference>
<dbReference type="PROSITE" id="PS51705">
    <property type="entry name" value="G_HFLX"/>
    <property type="match status" value="1"/>
</dbReference>
<evidence type="ECO:0000256" key="5">
    <source>
        <dbReference type="ARBA" id="ARBA00023134"/>
    </source>
</evidence>
<feature type="binding site" evidence="7">
    <location>
        <begin position="252"/>
        <end position="255"/>
    </location>
    <ligand>
        <name>GTP</name>
        <dbReference type="ChEBI" id="CHEBI:37565"/>
    </ligand>
</feature>
<dbReference type="SUPFAM" id="SSF52540">
    <property type="entry name" value="P-loop containing nucleoside triphosphate hydrolases"/>
    <property type="match status" value="1"/>
</dbReference>
<feature type="binding site" evidence="7">
    <location>
        <begin position="363"/>
        <end position="365"/>
    </location>
    <ligand>
        <name>GTP</name>
        <dbReference type="ChEBI" id="CHEBI:37565"/>
    </ligand>
</feature>
<comment type="subcellular location">
    <subcellularLocation>
        <location evidence="6">Cytoplasm</location>
    </subcellularLocation>
    <text evidence="6">May associate with membranes.</text>
</comment>
<evidence type="ECO:0000256" key="1">
    <source>
        <dbReference type="ARBA" id="ARBA00022490"/>
    </source>
</evidence>
<keyword evidence="5 6" id="KW-0342">GTP-binding</keyword>
<dbReference type="Gene3D" id="6.10.250.2860">
    <property type="match status" value="1"/>
</dbReference>
<feature type="binding site" evidence="7">
    <location>
        <begin position="206"/>
        <end position="213"/>
    </location>
    <ligand>
        <name>GTP</name>
        <dbReference type="ChEBI" id="CHEBI:37565"/>
    </ligand>
</feature>
<dbReference type="NCBIfam" id="TIGR03156">
    <property type="entry name" value="GTP_HflX"/>
    <property type="match status" value="1"/>
</dbReference>
<dbReference type="InterPro" id="IPR027417">
    <property type="entry name" value="P-loop_NTPase"/>
</dbReference>
<organism evidence="10 11">
    <name type="scientific">Winogradskyella thalassocola</name>
    <dbReference type="NCBI Taxonomy" id="262004"/>
    <lineage>
        <taxon>Bacteria</taxon>
        <taxon>Pseudomonadati</taxon>
        <taxon>Bacteroidota</taxon>
        <taxon>Flavobacteriia</taxon>
        <taxon>Flavobacteriales</taxon>
        <taxon>Flavobacteriaceae</taxon>
        <taxon>Winogradskyella</taxon>
    </lineage>
</organism>
<dbReference type="Proteomes" id="UP000199492">
    <property type="component" value="Unassembled WGS sequence"/>
</dbReference>
<keyword evidence="2 8" id="KW-0479">Metal-binding</keyword>
<comment type="function">
    <text evidence="6">GTPase that associates with the 50S ribosomal subunit and may have a role during protein synthesis or ribosome biogenesis.</text>
</comment>
<feature type="binding site" evidence="8">
    <location>
        <position position="233"/>
    </location>
    <ligand>
        <name>Mg(2+)</name>
        <dbReference type="ChEBI" id="CHEBI:18420"/>
    </ligand>
</feature>
<dbReference type="Pfam" id="PF16360">
    <property type="entry name" value="GTP-bdg_M"/>
    <property type="match status" value="1"/>
</dbReference>
<dbReference type="GO" id="GO:0043022">
    <property type="term" value="F:ribosome binding"/>
    <property type="evidence" value="ECO:0007669"/>
    <property type="project" value="TreeGrafter"/>
</dbReference>
<dbReference type="FunFam" id="3.40.50.300:FF:000955">
    <property type="entry name" value="GTPase HflX"/>
    <property type="match status" value="1"/>
</dbReference>
<name>A0A1G7XBN8_9FLAO</name>
<comment type="subunit">
    <text evidence="6">Monomer. Associates with the 50S ribosomal subunit.</text>
</comment>
<accession>A0A1G7XBN8</accession>
<dbReference type="InterPro" id="IPR025121">
    <property type="entry name" value="GTPase_HflX_N"/>
</dbReference>
<dbReference type="Pfam" id="PF13167">
    <property type="entry name" value="GTP-bdg_N"/>
    <property type="match status" value="1"/>
</dbReference>
<dbReference type="PANTHER" id="PTHR10229">
    <property type="entry name" value="GTP-BINDING PROTEIN HFLX"/>
    <property type="match status" value="1"/>
</dbReference>
<feature type="domain" description="Hflx-type G" evidence="9">
    <location>
        <begin position="200"/>
        <end position="385"/>
    </location>
</feature>
<dbReference type="InterPro" id="IPR030394">
    <property type="entry name" value="G_HFLX_dom"/>
</dbReference>
<keyword evidence="4 8" id="KW-0460">Magnesium</keyword>
<evidence type="ECO:0000256" key="7">
    <source>
        <dbReference type="PIRSR" id="PIRSR006809-1"/>
    </source>
</evidence>
<evidence type="ECO:0000313" key="11">
    <source>
        <dbReference type="Proteomes" id="UP000199492"/>
    </source>
</evidence>
<feature type="binding site" evidence="7">
    <location>
        <begin position="231"/>
        <end position="235"/>
    </location>
    <ligand>
        <name>GTP</name>
        <dbReference type="ChEBI" id="CHEBI:37565"/>
    </ligand>
</feature>
<dbReference type="PANTHER" id="PTHR10229:SF0">
    <property type="entry name" value="GTP-BINDING PROTEIN 6-RELATED"/>
    <property type="match status" value="1"/>
</dbReference>
<dbReference type="InterPro" id="IPR016496">
    <property type="entry name" value="GTPase_HflX"/>
</dbReference>
<evidence type="ECO:0000256" key="8">
    <source>
        <dbReference type="PIRSR" id="PIRSR006809-2"/>
    </source>
</evidence>
<feature type="binding site" evidence="8">
    <location>
        <position position="213"/>
    </location>
    <ligand>
        <name>Mg(2+)</name>
        <dbReference type="ChEBI" id="CHEBI:18420"/>
    </ligand>
</feature>
<keyword evidence="1 6" id="KW-0963">Cytoplasm</keyword>
<evidence type="ECO:0000256" key="2">
    <source>
        <dbReference type="ARBA" id="ARBA00022723"/>
    </source>
</evidence>
<dbReference type="GO" id="GO:0005737">
    <property type="term" value="C:cytoplasm"/>
    <property type="evidence" value="ECO:0007669"/>
    <property type="project" value="UniProtKB-SubCell"/>
</dbReference>
<feature type="binding site" evidence="7">
    <location>
        <begin position="318"/>
        <end position="321"/>
    </location>
    <ligand>
        <name>GTP</name>
        <dbReference type="ChEBI" id="CHEBI:37565"/>
    </ligand>
</feature>